<keyword evidence="1" id="KW-0812">Transmembrane</keyword>
<feature type="transmembrane region" description="Helical" evidence="1">
    <location>
        <begin position="84"/>
        <end position="103"/>
    </location>
</feature>
<reference evidence="3" key="1">
    <citation type="journal article" date="2019" name="Int. J. Syst. Evol. Microbiol.">
        <title>The Global Catalogue of Microorganisms (GCM) 10K type strain sequencing project: providing services to taxonomists for standard genome sequencing and annotation.</title>
        <authorList>
            <consortium name="The Broad Institute Genomics Platform"/>
            <consortium name="The Broad Institute Genome Sequencing Center for Infectious Disease"/>
            <person name="Wu L."/>
            <person name="Ma J."/>
        </authorList>
    </citation>
    <scope>NUCLEOTIDE SEQUENCE [LARGE SCALE GENOMIC DNA]</scope>
    <source>
        <strain evidence="3">JCM 16544</strain>
    </source>
</reference>
<keyword evidence="3" id="KW-1185">Reference proteome</keyword>
<protein>
    <recommendedName>
        <fullName evidence="4">DUF1772 domain-containing protein</fullName>
    </recommendedName>
</protein>
<comment type="caution">
    <text evidence="2">The sequence shown here is derived from an EMBL/GenBank/DDBJ whole genome shotgun (WGS) entry which is preliminary data.</text>
</comment>
<dbReference type="Proteomes" id="UP001501697">
    <property type="component" value="Unassembled WGS sequence"/>
</dbReference>
<evidence type="ECO:0000256" key="1">
    <source>
        <dbReference type="SAM" id="Phobius"/>
    </source>
</evidence>
<evidence type="ECO:0000313" key="2">
    <source>
        <dbReference type="EMBL" id="GAA3622829.1"/>
    </source>
</evidence>
<proteinExistence type="predicted"/>
<dbReference type="InterPro" id="IPR013901">
    <property type="entry name" value="Anthrone_oxy"/>
</dbReference>
<feature type="transmembrane region" description="Helical" evidence="1">
    <location>
        <begin position="57"/>
        <end position="77"/>
    </location>
</feature>
<evidence type="ECO:0000313" key="3">
    <source>
        <dbReference type="Proteomes" id="UP001501697"/>
    </source>
</evidence>
<gene>
    <name evidence="2" type="ORF">GCM10022200_01250</name>
</gene>
<dbReference type="RefSeq" id="WP_344735889.1">
    <property type="nucleotide sequence ID" value="NZ_BAAAYU010000001.1"/>
</dbReference>
<keyword evidence="1" id="KW-0472">Membrane</keyword>
<keyword evidence="1" id="KW-1133">Transmembrane helix</keyword>
<accession>A0ABP6ZYR8</accession>
<sequence>MNALALALTAASLLFATFNAGAFLAFWTFVMPGLNRLDPRTAAAAMQQINVTAPAPFIISLAGGVLAPAAAFVVMLASGHAGAWFALGAAVAGLVTFVVTGAVNVPLNNALAAADAGRFTAAEWARWSRAWGRPNAVRSLTASAAVLLVAAALV</sequence>
<organism evidence="2 3">
    <name type="scientific">Microbacterium awajiense</name>
    <dbReference type="NCBI Taxonomy" id="415214"/>
    <lineage>
        <taxon>Bacteria</taxon>
        <taxon>Bacillati</taxon>
        <taxon>Actinomycetota</taxon>
        <taxon>Actinomycetes</taxon>
        <taxon>Micrococcales</taxon>
        <taxon>Microbacteriaceae</taxon>
        <taxon>Microbacterium</taxon>
    </lineage>
</organism>
<dbReference type="Pfam" id="PF08592">
    <property type="entry name" value="Anthrone_oxy"/>
    <property type="match status" value="1"/>
</dbReference>
<evidence type="ECO:0008006" key="4">
    <source>
        <dbReference type="Google" id="ProtNLM"/>
    </source>
</evidence>
<dbReference type="EMBL" id="BAAAYU010000001">
    <property type="protein sequence ID" value="GAA3622829.1"/>
    <property type="molecule type" value="Genomic_DNA"/>
</dbReference>
<name>A0ABP6ZYR8_9MICO</name>